<sequence length="53" mass="6249">MRMRKQALKCRGRGRGEELIAKKARPKREQGAEQPISLRRRPTSTKSFGRRFH</sequence>
<accession>A0A101LX05</accession>
<keyword evidence="2" id="KW-0496">Mitochondrion</keyword>
<name>A0A101LX05_PICGL</name>
<proteinExistence type="predicted"/>
<feature type="compositionally biased region" description="Basic and acidic residues" evidence="1">
    <location>
        <begin position="14"/>
        <end position="31"/>
    </location>
</feature>
<protein>
    <submittedName>
        <fullName evidence="2">Uncharacterized protein</fullName>
    </submittedName>
</protein>
<feature type="compositionally biased region" description="Basic residues" evidence="1">
    <location>
        <begin position="1"/>
        <end position="13"/>
    </location>
</feature>
<dbReference type="AlphaFoldDB" id="A0A101LX05"/>
<organism evidence="2">
    <name type="scientific">Picea glauca</name>
    <name type="common">White spruce</name>
    <name type="synonym">Pinus glauca</name>
    <dbReference type="NCBI Taxonomy" id="3330"/>
    <lineage>
        <taxon>Eukaryota</taxon>
        <taxon>Viridiplantae</taxon>
        <taxon>Streptophyta</taxon>
        <taxon>Embryophyta</taxon>
        <taxon>Tracheophyta</taxon>
        <taxon>Spermatophyta</taxon>
        <taxon>Pinopsida</taxon>
        <taxon>Pinidae</taxon>
        <taxon>Conifers I</taxon>
        <taxon>Pinales</taxon>
        <taxon>Pinaceae</taxon>
        <taxon>Picea</taxon>
    </lineage>
</organism>
<evidence type="ECO:0000256" key="1">
    <source>
        <dbReference type="SAM" id="MobiDB-lite"/>
    </source>
</evidence>
<geneLocation type="mitochondrion" evidence="2"/>
<dbReference type="EMBL" id="LKAM01000009">
    <property type="protein sequence ID" value="KUM46924.1"/>
    <property type="molecule type" value="Genomic_DNA"/>
</dbReference>
<feature type="compositionally biased region" description="Basic residues" evidence="1">
    <location>
        <begin position="38"/>
        <end position="53"/>
    </location>
</feature>
<reference evidence="2" key="1">
    <citation type="journal article" date="2015" name="Genome Biol. Evol.">
        <title>Organellar Genomes of White Spruce (Picea glauca): Assembly and Annotation.</title>
        <authorList>
            <person name="Jackman S.D."/>
            <person name="Warren R.L."/>
            <person name="Gibb E.A."/>
            <person name="Vandervalk B.P."/>
            <person name="Mohamadi H."/>
            <person name="Chu J."/>
            <person name="Raymond A."/>
            <person name="Pleasance S."/>
            <person name="Coope R."/>
            <person name="Wildung M.R."/>
            <person name="Ritland C.E."/>
            <person name="Bousquet J."/>
            <person name="Jones S.J."/>
            <person name="Bohlmann J."/>
            <person name="Birol I."/>
        </authorList>
    </citation>
    <scope>NUCLEOTIDE SEQUENCE [LARGE SCALE GENOMIC DNA]</scope>
    <source>
        <tissue evidence="2">Flushing bud</tissue>
    </source>
</reference>
<feature type="region of interest" description="Disordered" evidence="1">
    <location>
        <begin position="1"/>
        <end position="53"/>
    </location>
</feature>
<evidence type="ECO:0000313" key="2">
    <source>
        <dbReference type="EMBL" id="KUM46924.1"/>
    </source>
</evidence>
<comment type="caution">
    <text evidence="2">The sequence shown here is derived from an EMBL/GenBank/DDBJ whole genome shotgun (WGS) entry which is preliminary data.</text>
</comment>
<gene>
    <name evidence="2" type="ORF">ABT39_MTgene6379</name>
</gene>